<dbReference type="InterPro" id="IPR001173">
    <property type="entry name" value="Glyco_trans_2-like"/>
</dbReference>
<dbReference type="GO" id="GO:0016758">
    <property type="term" value="F:hexosyltransferase activity"/>
    <property type="evidence" value="ECO:0007669"/>
    <property type="project" value="UniProtKB-ARBA"/>
</dbReference>
<sequence>MNPNSITLPKISIITVSYNQGQFIEDNIKSVLDQNYPNIEHIIIDAGSTDNTIDVLKKYDKHLNWVSEPDKGQSDGLNKGFKKATGKIIGWFNSDDRIAPGALHKVAEFFINKPDEIGIVGNQVIIDEHGHRLKTIESKAYSSDFLLNHAKGITQNSMFFKREVLDKIGYLNEDIHYAMDHDLFIRIAKLKTIPYLDESLGEFRIQANAKTAQGSCNFAKELISIRKSYGGRTLSPANIDSYYLILTEPLRRISWLRKTVQILKGID</sequence>
<feature type="domain" description="Glycosyltransferase 2-like" evidence="1">
    <location>
        <begin position="12"/>
        <end position="168"/>
    </location>
</feature>
<reference evidence="2 3" key="1">
    <citation type="submission" date="2016-11" db="EMBL/GenBank/DDBJ databases">
        <authorList>
            <person name="Jaros S."/>
            <person name="Januszkiewicz K."/>
            <person name="Wedrychowicz H."/>
        </authorList>
    </citation>
    <scope>NUCLEOTIDE SEQUENCE [LARGE SCALE GENOMIC DNA]</scope>
    <source>
        <strain evidence="2 3">CGMCC 1.8863</strain>
    </source>
</reference>
<evidence type="ECO:0000313" key="3">
    <source>
        <dbReference type="Proteomes" id="UP000184231"/>
    </source>
</evidence>
<dbReference type="Gene3D" id="3.90.550.10">
    <property type="entry name" value="Spore Coat Polysaccharide Biosynthesis Protein SpsA, Chain A"/>
    <property type="match status" value="1"/>
</dbReference>
<dbReference type="RefSeq" id="WP_072765732.1">
    <property type="nucleotide sequence ID" value="NZ_FQYX01000035.1"/>
</dbReference>
<dbReference type="AlphaFoldDB" id="A0A1M6LYC9"/>
<accession>A0A1M6LYC9</accession>
<name>A0A1M6LYC9_9FLAO</name>
<keyword evidence="3" id="KW-1185">Reference proteome</keyword>
<evidence type="ECO:0000313" key="2">
    <source>
        <dbReference type="EMBL" id="SHJ76228.1"/>
    </source>
</evidence>
<dbReference type="STRING" id="558155.SAMN04487911_1359"/>
<gene>
    <name evidence="2" type="ORF">SAMN04487911_1359</name>
</gene>
<proteinExistence type="predicted"/>
<evidence type="ECO:0000259" key="1">
    <source>
        <dbReference type="Pfam" id="PF00535"/>
    </source>
</evidence>
<protein>
    <submittedName>
        <fullName evidence="2">Glycosyl transferase family 2</fullName>
    </submittedName>
</protein>
<dbReference type="CDD" id="cd06433">
    <property type="entry name" value="GT_2_WfgS_like"/>
    <property type="match status" value="1"/>
</dbReference>
<dbReference type="Pfam" id="PF00535">
    <property type="entry name" value="Glycos_transf_2"/>
    <property type="match status" value="1"/>
</dbReference>
<keyword evidence="2" id="KW-0808">Transferase</keyword>
<dbReference type="SUPFAM" id="SSF53448">
    <property type="entry name" value="Nucleotide-diphospho-sugar transferases"/>
    <property type="match status" value="1"/>
</dbReference>
<dbReference type="Proteomes" id="UP000184231">
    <property type="component" value="Unassembled WGS sequence"/>
</dbReference>
<dbReference type="OrthoDB" id="597270at2"/>
<dbReference type="PANTHER" id="PTHR22916:SF65">
    <property type="entry name" value="SLR1065 PROTEIN"/>
    <property type="match status" value="1"/>
</dbReference>
<organism evidence="2 3">
    <name type="scientific">Arenibacter nanhaiticus</name>
    <dbReference type="NCBI Taxonomy" id="558155"/>
    <lineage>
        <taxon>Bacteria</taxon>
        <taxon>Pseudomonadati</taxon>
        <taxon>Bacteroidota</taxon>
        <taxon>Flavobacteriia</taxon>
        <taxon>Flavobacteriales</taxon>
        <taxon>Flavobacteriaceae</taxon>
        <taxon>Arenibacter</taxon>
    </lineage>
</organism>
<dbReference type="PANTHER" id="PTHR22916">
    <property type="entry name" value="GLYCOSYLTRANSFERASE"/>
    <property type="match status" value="1"/>
</dbReference>
<dbReference type="InterPro" id="IPR029044">
    <property type="entry name" value="Nucleotide-diphossugar_trans"/>
</dbReference>
<dbReference type="EMBL" id="FQYX01000035">
    <property type="protein sequence ID" value="SHJ76228.1"/>
    <property type="molecule type" value="Genomic_DNA"/>
</dbReference>